<keyword evidence="9" id="KW-1185">Reference proteome</keyword>
<dbReference type="Proteomes" id="UP001600888">
    <property type="component" value="Unassembled WGS sequence"/>
</dbReference>
<gene>
    <name evidence="8" type="ORF">FJTKL_03755</name>
</gene>
<sequence length="419" mass="46558">MWDGLPLTLVLDFFPNQKSRPSLVLSGRFPRNQRRLLSSSRRARVPDDARLYCVLITAKSSVPTDTNHPPSTSAANGGADHNTPINLIIGTQIYTFENANHDETAPLPRLRLRRRLRRPNSATTAILRVFETNCVVRPTPPDVDMANYRRQGSHLAQFMREQLNVAPTTEPEEDFSNIDNLDLFANTQFFDFDTQTQTDFKPAADSPASSKPEPTSATSTIPGEFGSMDFNMNNGEFNFGDFNNAYASPTLNNFPDSLGSLQPIQPNPQAVYPAQHAYANHAGSQPKTGEKRRATEPQARAMNMEEVSRVAAEEDKRRRNTAASARFRVKKKQREQALEKSAKEMSEKVAALEQKITQLETENQWLKKLVIEKNEGTAPSKAPSKANGESKKEDKAEAEIIAKTDGAPDAKRAKAETSS</sequence>
<dbReference type="PROSITE" id="PS50217">
    <property type="entry name" value="BZIP"/>
    <property type="match status" value="1"/>
</dbReference>
<keyword evidence="2" id="KW-0805">Transcription regulation</keyword>
<feature type="region of interest" description="Disordered" evidence="6">
    <location>
        <begin position="62"/>
        <end position="81"/>
    </location>
</feature>
<comment type="caution">
    <text evidence="8">The sequence shown here is derived from an EMBL/GenBank/DDBJ whole genome shotgun (WGS) entry which is preliminary data.</text>
</comment>
<dbReference type="SUPFAM" id="SSF57959">
    <property type="entry name" value="Leucine zipper domain"/>
    <property type="match status" value="1"/>
</dbReference>
<feature type="compositionally biased region" description="Polar residues" evidence="6">
    <location>
        <begin position="62"/>
        <end position="75"/>
    </location>
</feature>
<evidence type="ECO:0000256" key="3">
    <source>
        <dbReference type="ARBA" id="ARBA00023125"/>
    </source>
</evidence>
<comment type="subcellular location">
    <subcellularLocation>
        <location evidence="1">Nucleus</location>
    </subcellularLocation>
</comment>
<evidence type="ECO:0000256" key="1">
    <source>
        <dbReference type="ARBA" id="ARBA00004123"/>
    </source>
</evidence>
<evidence type="ECO:0000259" key="7">
    <source>
        <dbReference type="PROSITE" id="PS50217"/>
    </source>
</evidence>
<evidence type="ECO:0000256" key="2">
    <source>
        <dbReference type="ARBA" id="ARBA00023015"/>
    </source>
</evidence>
<evidence type="ECO:0000256" key="6">
    <source>
        <dbReference type="SAM" id="MobiDB-lite"/>
    </source>
</evidence>
<dbReference type="Pfam" id="PF07716">
    <property type="entry name" value="bZIP_2"/>
    <property type="match status" value="1"/>
</dbReference>
<feature type="region of interest" description="Disordered" evidence="6">
    <location>
        <begin position="280"/>
        <end position="343"/>
    </location>
</feature>
<organism evidence="8 9">
    <name type="scientific">Diaporthe vaccinii</name>
    <dbReference type="NCBI Taxonomy" id="105482"/>
    <lineage>
        <taxon>Eukaryota</taxon>
        <taxon>Fungi</taxon>
        <taxon>Dikarya</taxon>
        <taxon>Ascomycota</taxon>
        <taxon>Pezizomycotina</taxon>
        <taxon>Sordariomycetes</taxon>
        <taxon>Sordariomycetidae</taxon>
        <taxon>Diaporthales</taxon>
        <taxon>Diaporthaceae</taxon>
        <taxon>Diaporthe</taxon>
        <taxon>Diaporthe eres species complex</taxon>
    </lineage>
</organism>
<feature type="domain" description="BZIP" evidence="7">
    <location>
        <begin position="314"/>
        <end position="373"/>
    </location>
</feature>
<reference evidence="8 9" key="1">
    <citation type="submission" date="2024-03" db="EMBL/GenBank/DDBJ databases">
        <title>A high-quality draft genome sequence of Diaporthe vaccinii, a causative agent of upright dieback and viscid rot disease in cranberry plants.</title>
        <authorList>
            <person name="Sarrasin M."/>
            <person name="Lang B.F."/>
            <person name="Burger G."/>
        </authorList>
    </citation>
    <scope>NUCLEOTIDE SEQUENCE [LARGE SCALE GENOMIC DNA]</scope>
    <source>
        <strain evidence="8 9">IS7</strain>
    </source>
</reference>
<dbReference type="PANTHER" id="PTHR13044:SF14">
    <property type="entry name" value="CRYPTOCEPHAL, ISOFORM A"/>
    <property type="match status" value="1"/>
</dbReference>
<dbReference type="InterPro" id="IPR046347">
    <property type="entry name" value="bZIP_sf"/>
</dbReference>
<proteinExistence type="predicted"/>
<protein>
    <recommendedName>
        <fullName evidence="7">BZIP domain-containing protein</fullName>
    </recommendedName>
</protein>
<feature type="compositionally biased region" description="Basic and acidic residues" evidence="6">
    <location>
        <begin position="306"/>
        <end position="317"/>
    </location>
</feature>
<dbReference type="EMBL" id="JBAWTH010000169">
    <property type="protein sequence ID" value="KAL2273959.1"/>
    <property type="molecule type" value="Genomic_DNA"/>
</dbReference>
<evidence type="ECO:0000313" key="8">
    <source>
        <dbReference type="EMBL" id="KAL2273959.1"/>
    </source>
</evidence>
<evidence type="ECO:0000256" key="4">
    <source>
        <dbReference type="ARBA" id="ARBA00023163"/>
    </source>
</evidence>
<feature type="region of interest" description="Disordered" evidence="6">
    <location>
        <begin position="198"/>
        <end position="227"/>
    </location>
</feature>
<evidence type="ECO:0000313" key="9">
    <source>
        <dbReference type="Proteomes" id="UP001600888"/>
    </source>
</evidence>
<feature type="compositionally biased region" description="Basic and acidic residues" evidence="6">
    <location>
        <begin position="334"/>
        <end position="343"/>
    </location>
</feature>
<dbReference type="InterPro" id="IPR004827">
    <property type="entry name" value="bZIP"/>
</dbReference>
<dbReference type="Gene3D" id="1.20.5.170">
    <property type="match status" value="1"/>
</dbReference>
<dbReference type="PROSITE" id="PS00036">
    <property type="entry name" value="BZIP_BASIC"/>
    <property type="match status" value="1"/>
</dbReference>
<feature type="compositionally biased region" description="Basic and acidic residues" evidence="6">
    <location>
        <begin position="388"/>
        <end position="419"/>
    </location>
</feature>
<dbReference type="PANTHER" id="PTHR13044">
    <property type="entry name" value="ACTIVATING TRANSCRIPTION FACTOR ATF 4/5"/>
    <property type="match status" value="1"/>
</dbReference>
<feature type="compositionally biased region" description="Polar residues" evidence="6">
    <location>
        <begin position="207"/>
        <end position="221"/>
    </location>
</feature>
<accession>A0ABR4DX42</accession>
<dbReference type="CDD" id="cd14705">
    <property type="entry name" value="bZIP_Zip1"/>
    <property type="match status" value="1"/>
</dbReference>
<feature type="region of interest" description="Disordered" evidence="6">
    <location>
        <begin position="373"/>
        <end position="419"/>
    </location>
</feature>
<dbReference type="SMART" id="SM00338">
    <property type="entry name" value="BRLZ"/>
    <property type="match status" value="1"/>
</dbReference>
<keyword evidence="5" id="KW-0539">Nucleus</keyword>
<name>A0ABR4DX42_9PEZI</name>
<evidence type="ECO:0000256" key="5">
    <source>
        <dbReference type="ARBA" id="ARBA00023242"/>
    </source>
</evidence>
<keyword evidence="3" id="KW-0238">DNA-binding</keyword>
<keyword evidence="4" id="KW-0804">Transcription</keyword>